<dbReference type="InterPro" id="IPR019987">
    <property type="entry name" value="GTP-bd_ribosome_bio_YsxC"/>
</dbReference>
<dbReference type="PANTHER" id="PTHR11649">
    <property type="entry name" value="MSS1/TRME-RELATED GTP-BINDING PROTEIN"/>
    <property type="match status" value="1"/>
</dbReference>
<dbReference type="Gene3D" id="3.40.50.300">
    <property type="entry name" value="P-loop containing nucleotide triphosphate hydrolases"/>
    <property type="match status" value="1"/>
</dbReference>
<evidence type="ECO:0000313" key="13">
    <source>
        <dbReference type="Proteomes" id="UP000295757"/>
    </source>
</evidence>
<evidence type="ECO:0000256" key="7">
    <source>
        <dbReference type="ARBA" id="ARBA00023134"/>
    </source>
</evidence>
<evidence type="ECO:0000259" key="11">
    <source>
        <dbReference type="PROSITE" id="PS51706"/>
    </source>
</evidence>
<dbReference type="InterPro" id="IPR030393">
    <property type="entry name" value="G_ENGB_dom"/>
</dbReference>
<accession>A0A4R7UDN5</accession>
<dbReference type="AlphaFoldDB" id="A0A4R7UDN5"/>
<keyword evidence="5 10" id="KW-0547">Nucleotide-binding</keyword>
<reference evidence="12 13" key="1">
    <citation type="submission" date="2019-03" db="EMBL/GenBank/DDBJ databases">
        <title>Genomic Encyclopedia of Archaeal and Bacterial Type Strains, Phase II (KMG-II): from individual species to whole genera.</title>
        <authorList>
            <person name="Goeker M."/>
        </authorList>
    </citation>
    <scope>NUCLEOTIDE SEQUENCE [LARGE SCALE GENOMIC DNA]</scope>
    <source>
        <strain evidence="12 13">ATCC 35214</strain>
    </source>
</reference>
<dbReference type="HAMAP" id="MF_00321">
    <property type="entry name" value="GTPase_EngB"/>
    <property type="match status" value="1"/>
</dbReference>
<dbReference type="CDD" id="cd01876">
    <property type="entry name" value="YihA_EngB"/>
    <property type="match status" value="1"/>
</dbReference>
<keyword evidence="6" id="KW-0460">Magnesium</keyword>
<dbReference type="RefSeq" id="WP_134110172.1">
    <property type="nucleotide sequence ID" value="NZ_SOCN01000001.1"/>
</dbReference>
<dbReference type="Proteomes" id="UP000295757">
    <property type="component" value="Unassembled WGS sequence"/>
</dbReference>
<name>A0A4R7UDN5_9BACT</name>
<evidence type="ECO:0000256" key="5">
    <source>
        <dbReference type="ARBA" id="ARBA00022741"/>
    </source>
</evidence>
<evidence type="ECO:0000256" key="2">
    <source>
        <dbReference type="ARBA" id="ARBA00009638"/>
    </source>
</evidence>
<dbReference type="PANTHER" id="PTHR11649:SF13">
    <property type="entry name" value="ENGB-TYPE G DOMAIN-CONTAINING PROTEIN"/>
    <property type="match status" value="1"/>
</dbReference>
<keyword evidence="3 10" id="KW-0132">Cell division</keyword>
<keyword evidence="8 10" id="KW-0717">Septation</keyword>
<evidence type="ECO:0000256" key="1">
    <source>
        <dbReference type="ARBA" id="ARBA00001946"/>
    </source>
</evidence>
<keyword evidence="4" id="KW-0479">Metal-binding</keyword>
<organism evidence="12 13">
    <name type="scientific">Mycoplasmopsis mustelae</name>
    <dbReference type="NCBI Taxonomy" id="171289"/>
    <lineage>
        <taxon>Bacteria</taxon>
        <taxon>Bacillati</taxon>
        <taxon>Mycoplasmatota</taxon>
        <taxon>Mycoplasmoidales</taxon>
        <taxon>Metamycoplasmataceae</taxon>
        <taxon>Mycoplasmopsis</taxon>
    </lineage>
</organism>
<feature type="domain" description="EngB-type G" evidence="11">
    <location>
        <begin position="18"/>
        <end position="191"/>
    </location>
</feature>
<keyword evidence="13" id="KW-1185">Reference proteome</keyword>
<comment type="similarity">
    <text evidence="2 10">Belongs to the TRAFAC class TrmE-Era-EngA-EngB-Septin-like GTPase superfamily. EngB GTPase family.</text>
</comment>
<dbReference type="Pfam" id="PF01926">
    <property type="entry name" value="MMR_HSR1"/>
    <property type="match status" value="1"/>
</dbReference>
<comment type="function">
    <text evidence="10">Necessary for normal cell division and for the maintenance of normal septation.</text>
</comment>
<sequence>MFKFIKSSTQKSDWYQHNNYEIAFWGRSNVGKSSLINALVGNKKMARVSKTPGRTQLLNFFENENKAVFVDLPGYGYARLSKTKIQTMMHMVEEYLINRENLKAVYLLIDSRHGISANDKNVIEFLCKINLMFIPVYTKADKLNQKEKNQLLKRIKAERQQFQFDNYYIVSAETHFGVNELAESVSNILEV</sequence>
<dbReference type="NCBIfam" id="TIGR03598">
    <property type="entry name" value="GTPase_YsxC"/>
    <property type="match status" value="1"/>
</dbReference>
<evidence type="ECO:0000256" key="10">
    <source>
        <dbReference type="HAMAP-Rule" id="MF_00321"/>
    </source>
</evidence>
<evidence type="ECO:0000256" key="9">
    <source>
        <dbReference type="ARBA" id="ARBA00023306"/>
    </source>
</evidence>
<evidence type="ECO:0000256" key="8">
    <source>
        <dbReference type="ARBA" id="ARBA00023210"/>
    </source>
</evidence>
<dbReference type="EMBL" id="SOCN01000001">
    <property type="protein sequence ID" value="TDV24166.1"/>
    <property type="molecule type" value="Genomic_DNA"/>
</dbReference>
<comment type="caution">
    <text evidence="12">The sequence shown here is derived from an EMBL/GenBank/DDBJ whole genome shotgun (WGS) entry which is preliminary data.</text>
</comment>
<dbReference type="OrthoDB" id="9804921at2"/>
<dbReference type="GO" id="GO:0005829">
    <property type="term" value="C:cytosol"/>
    <property type="evidence" value="ECO:0007669"/>
    <property type="project" value="TreeGrafter"/>
</dbReference>
<comment type="cofactor">
    <cofactor evidence="1">
        <name>Mg(2+)</name>
        <dbReference type="ChEBI" id="CHEBI:18420"/>
    </cofactor>
</comment>
<proteinExistence type="inferred from homology"/>
<evidence type="ECO:0000256" key="6">
    <source>
        <dbReference type="ARBA" id="ARBA00022842"/>
    </source>
</evidence>
<gene>
    <name evidence="10" type="primary">engB</name>
    <name evidence="12" type="ORF">BCF59_0114</name>
</gene>
<dbReference type="InterPro" id="IPR006073">
    <property type="entry name" value="GTP-bd"/>
</dbReference>
<dbReference type="SUPFAM" id="SSF52540">
    <property type="entry name" value="P-loop containing nucleoside triphosphate hydrolases"/>
    <property type="match status" value="1"/>
</dbReference>
<dbReference type="InterPro" id="IPR027417">
    <property type="entry name" value="P-loop_NTPase"/>
</dbReference>
<evidence type="ECO:0000313" key="12">
    <source>
        <dbReference type="EMBL" id="TDV24166.1"/>
    </source>
</evidence>
<dbReference type="GO" id="GO:0000917">
    <property type="term" value="P:division septum assembly"/>
    <property type="evidence" value="ECO:0007669"/>
    <property type="project" value="UniProtKB-KW"/>
</dbReference>
<keyword evidence="7 10" id="KW-0342">GTP-binding</keyword>
<dbReference type="PROSITE" id="PS51706">
    <property type="entry name" value="G_ENGB"/>
    <property type="match status" value="1"/>
</dbReference>
<protein>
    <recommendedName>
        <fullName evidence="10">Probable GTP-binding protein EngB</fullName>
    </recommendedName>
</protein>
<dbReference type="GO" id="GO:0005525">
    <property type="term" value="F:GTP binding"/>
    <property type="evidence" value="ECO:0007669"/>
    <property type="project" value="UniProtKB-UniRule"/>
</dbReference>
<dbReference type="GO" id="GO:0046872">
    <property type="term" value="F:metal ion binding"/>
    <property type="evidence" value="ECO:0007669"/>
    <property type="project" value="UniProtKB-KW"/>
</dbReference>
<evidence type="ECO:0000256" key="3">
    <source>
        <dbReference type="ARBA" id="ARBA00022618"/>
    </source>
</evidence>
<keyword evidence="9 10" id="KW-0131">Cell cycle</keyword>
<evidence type="ECO:0000256" key="4">
    <source>
        <dbReference type="ARBA" id="ARBA00022723"/>
    </source>
</evidence>